<organism evidence="6 7">
    <name type="scientific">Ligilactobacillus salivarius str. Ren</name>
    <dbReference type="NCBI Taxonomy" id="1194971"/>
    <lineage>
        <taxon>Bacteria</taxon>
        <taxon>Bacillati</taxon>
        <taxon>Bacillota</taxon>
        <taxon>Bacilli</taxon>
        <taxon>Lactobacillales</taxon>
        <taxon>Lactobacillaceae</taxon>
        <taxon>Ligilactobacillus</taxon>
    </lineage>
</organism>
<sequence length="233" mass="25135">MDNLDSTKQKSITLVQKINVLRAAVMGANDGIISVAGIVLGVAGAASSSFAILISGLAGMLAGTISMAMGEYVSVHSQSDAEVAAVVREKKILDTDYQKEFLFIKNKLLKAGISEELSHKATKEMMDRDPLKSIVREKYGFELNEKTNPYAAAIASMISFPLGATLPLLSILIFPVQYRIFGTMLAVIISLVFTGYFAAQLSHSSKLHGTIRNVISGMLTMIVTYFIGVMFSL</sequence>
<dbReference type="PANTHER" id="PTHR31851">
    <property type="entry name" value="FE(2+)/MN(2+) TRANSPORTER PCL1"/>
    <property type="match status" value="1"/>
</dbReference>
<comment type="subcellular location">
    <subcellularLocation>
        <location evidence="1">Endomembrane system</location>
        <topology evidence="1">Multi-pass membrane protein</topology>
    </subcellularLocation>
</comment>
<name>A0A0F7PSU6_9LACO</name>
<protein>
    <recommendedName>
        <fullName evidence="8">VIT family protein</fullName>
    </recommendedName>
</protein>
<feature type="transmembrane region" description="Helical" evidence="5">
    <location>
        <begin position="211"/>
        <end position="231"/>
    </location>
</feature>
<feature type="transmembrane region" description="Helical" evidence="5">
    <location>
        <begin position="150"/>
        <end position="174"/>
    </location>
</feature>
<dbReference type="InterPro" id="IPR008217">
    <property type="entry name" value="Ccc1_fam"/>
</dbReference>
<evidence type="ECO:0000313" key="6">
    <source>
        <dbReference type="EMBL" id="AKI03968.1"/>
    </source>
</evidence>
<dbReference type="AlphaFoldDB" id="A0A0F7PSU6"/>
<dbReference type="EMBL" id="CP011403">
    <property type="protein sequence ID" value="AKI03968.1"/>
    <property type="molecule type" value="Genomic_DNA"/>
</dbReference>
<evidence type="ECO:0008006" key="8">
    <source>
        <dbReference type="Google" id="ProtNLM"/>
    </source>
</evidence>
<keyword evidence="4 5" id="KW-0472">Membrane</keyword>
<accession>A0A0F7PSU6</accession>
<proteinExistence type="predicted"/>
<evidence type="ECO:0000256" key="5">
    <source>
        <dbReference type="SAM" id="Phobius"/>
    </source>
</evidence>
<feature type="transmembrane region" description="Helical" evidence="5">
    <location>
        <begin position="20"/>
        <end position="43"/>
    </location>
</feature>
<keyword evidence="3 5" id="KW-1133">Transmembrane helix</keyword>
<gene>
    <name evidence="6" type="ORF">LsR_00419</name>
</gene>
<evidence type="ECO:0000256" key="4">
    <source>
        <dbReference type="ARBA" id="ARBA00023136"/>
    </source>
</evidence>
<dbReference type="Proteomes" id="UP000035027">
    <property type="component" value="Chromosome"/>
</dbReference>
<dbReference type="CDD" id="cd02432">
    <property type="entry name" value="Nodulin-21_like_1"/>
    <property type="match status" value="1"/>
</dbReference>
<evidence type="ECO:0000256" key="3">
    <source>
        <dbReference type="ARBA" id="ARBA00022989"/>
    </source>
</evidence>
<dbReference type="PATRIC" id="fig|1194971.3.peg.419"/>
<dbReference type="GO" id="GO:0012505">
    <property type="term" value="C:endomembrane system"/>
    <property type="evidence" value="ECO:0007669"/>
    <property type="project" value="UniProtKB-SubCell"/>
</dbReference>
<dbReference type="Pfam" id="PF01988">
    <property type="entry name" value="VIT1"/>
    <property type="match status" value="1"/>
</dbReference>
<evidence type="ECO:0000256" key="1">
    <source>
        <dbReference type="ARBA" id="ARBA00004127"/>
    </source>
</evidence>
<feature type="transmembrane region" description="Helical" evidence="5">
    <location>
        <begin position="180"/>
        <end position="199"/>
    </location>
</feature>
<reference evidence="6 7" key="1">
    <citation type="submission" date="2015-05" db="EMBL/GenBank/DDBJ databases">
        <title>Complete genome sequence of Lactobacillus salivarius Ren, a probiotic strain with antitumor activity.</title>
        <authorList>
            <person name="Sun E."/>
            <person name="Zhao L."/>
            <person name="Liu S."/>
            <person name="Zhang M."/>
            <person name="Guo H."/>
            <person name="Ren F."/>
        </authorList>
    </citation>
    <scope>NUCLEOTIDE SEQUENCE [LARGE SCALE GENOMIC DNA]</scope>
    <source>
        <strain evidence="6 7">Ren</strain>
    </source>
</reference>
<dbReference type="RefSeq" id="WP_047035332.1">
    <property type="nucleotide sequence ID" value="NZ_CP011403.1"/>
</dbReference>
<keyword evidence="2 5" id="KW-0812">Transmembrane</keyword>
<evidence type="ECO:0000313" key="7">
    <source>
        <dbReference type="Proteomes" id="UP000035027"/>
    </source>
</evidence>
<dbReference type="GO" id="GO:0005384">
    <property type="term" value="F:manganese ion transmembrane transporter activity"/>
    <property type="evidence" value="ECO:0007669"/>
    <property type="project" value="InterPro"/>
</dbReference>
<dbReference type="GO" id="GO:0030026">
    <property type="term" value="P:intracellular manganese ion homeostasis"/>
    <property type="evidence" value="ECO:0007669"/>
    <property type="project" value="InterPro"/>
</dbReference>
<evidence type="ECO:0000256" key="2">
    <source>
        <dbReference type="ARBA" id="ARBA00022692"/>
    </source>
</evidence>